<name>A0A662DGI7_UNCAE</name>
<dbReference type="InterPro" id="IPR005648">
    <property type="entry name" value="FlgD"/>
</dbReference>
<dbReference type="Proteomes" id="UP000267654">
    <property type="component" value="Unassembled WGS sequence"/>
</dbReference>
<dbReference type="GO" id="GO:0044781">
    <property type="term" value="P:bacterial-type flagellum organization"/>
    <property type="evidence" value="ECO:0007669"/>
    <property type="project" value="UniProtKB-KW"/>
</dbReference>
<keyword evidence="3" id="KW-0969">Cilium</keyword>
<evidence type="ECO:0000313" key="3">
    <source>
        <dbReference type="EMBL" id="RLE14900.1"/>
    </source>
</evidence>
<dbReference type="EMBL" id="QMQB01000018">
    <property type="protein sequence ID" value="RLE14900.1"/>
    <property type="molecule type" value="Genomic_DNA"/>
</dbReference>
<accession>A0A662DGI7</accession>
<evidence type="ECO:0000256" key="2">
    <source>
        <dbReference type="ARBA" id="ARBA00022795"/>
    </source>
</evidence>
<comment type="similarity">
    <text evidence="1">Belongs to the FlgD family.</text>
</comment>
<keyword evidence="3" id="KW-0966">Cell projection</keyword>
<evidence type="ECO:0000256" key="1">
    <source>
        <dbReference type="ARBA" id="ARBA00010577"/>
    </source>
</evidence>
<proteinExistence type="inferred from homology"/>
<dbReference type="Pfam" id="PF03963">
    <property type="entry name" value="FlgD"/>
    <property type="match status" value="1"/>
</dbReference>
<organism evidence="3 4">
    <name type="scientific">Aerophobetes bacterium</name>
    <dbReference type="NCBI Taxonomy" id="2030807"/>
    <lineage>
        <taxon>Bacteria</taxon>
        <taxon>Candidatus Aerophobota</taxon>
    </lineage>
</organism>
<protein>
    <submittedName>
        <fullName evidence="3">Flagellar hook capping protein</fullName>
    </submittedName>
</protein>
<evidence type="ECO:0000313" key="4">
    <source>
        <dbReference type="Proteomes" id="UP000267654"/>
    </source>
</evidence>
<keyword evidence="2" id="KW-1005">Bacterial flagellum biogenesis</keyword>
<dbReference type="AlphaFoldDB" id="A0A662DGI7"/>
<sequence>MTELTNQDPLEPMNNKDFIVQMAQFSSVEQLNNLNENLTNLLNAQILSQASEMIGYKVEGKDLSTGKIIQGKVKQVYLKDNQVYLLIGDKSIPFSSITKIISKN</sequence>
<reference evidence="3 4" key="1">
    <citation type="submission" date="2018-06" db="EMBL/GenBank/DDBJ databases">
        <title>Extensive metabolic versatility and redundancy in microbially diverse, dynamic hydrothermal sediments.</title>
        <authorList>
            <person name="Dombrowski N."/>
            <person name="Teske A."/>
            <person name="Baker B.J."/>
        </authorList>
    </citation>
    <scope>NUCLEOTIDE SEQUENCE [LARGE SCALE GENOMIC DNA]</scope>
    <source>
        <strain evidence="3">B19_G9</strain>
    </source>
</reference>
<keyword evidence="3" id="KW-0282">Flagellum</keyword>
<gene>
    <name evidence="3" type="ORF">DRI96_00795</name>
</gene>
<comment type="caution">
    <text evidence="3">The sequence shown here is derived from an EMBL/GenBank/DDBJ whole genome shotgun (WGS) entry which is preliminary data.</text>
</comment>